<keyword evidence="2" id="KW-1185">Reference proteome</keyword>
<accession>A0A433QM37</accession>
<proteinExistence type="predicted"/>
<gene>
    <name evidence="1" type="ORF">BC938DRAFT_478909</name>
</gene>
<evidence type="ECO:0000313" key="2">
    <source>
        <dbReference type="Proteomes" id="UP000274822"/>
    </source>
</evidence>
<reference evidence="1 2" key="1">
    <citation type="journal article" date="2018" name="New Phytol.">
        <title>Phylogenomics of Endogonaceae and evolution of mycorrhizas within Mucoromycota.</title>
        <authorList>
            <person name="Chang Y."/>
            <person name="Desiro A."/>
            <person name="Na H."/>
            <person name="Sandor L."/>
            <person name="Lipzen A."/>
            <person name="Clum A."/>
            <person name="Barry K."/>
            <person name="Grigoriev I.V."/>
            <person name="Martin F.M."/>
            <person name="Stajich J.E."/>
            <person name="Smith M.E."/>
            <person name="Bonito G."/>
            <person name="Spatafora J.W."/>
        </authorList>
    </citation>
    <scope>NUCLEOTIDE SEQUENCE [LARGE SCALE GENOMIC DNA]</scope>
    <source>
        <strain evidence="1 2">AD002</strain>
    </source>
</reference>
<dbReference type="EMBL" id="RBNJ01003538">
    <property type="protein sequence ID" value="RUS30828.1"/>
    <property type="molecule type" value="Genomic_DNA"/>
</dbReference>
<comment type="caution">
    <text evidence="1">The sequence shown here is derived from an EMBL/GenBank/DDBJ whole genome shotgun (WGS) entry which is preliminary data.</text>
</comment>
<evidence type="ECO:0000313" key="1">
    <source>
        <dbReference type="EMBL" id="RUS30828.1"/>
    </source>
</evidence>
<dbReference type="AlphaFoldDB" id="A0A433QM37"/>
<sequence>MVFCIILDRAMREAGISDMSKCYFVDDSAANVDSGYKPVADVELWTLSDCKGDGATTCLTWVMEE</sequence>
<organism evidence="1 2">
    <name type="scientific">Jimgerdemannia flammicorona</name>
    <dbReference type="NCBI Taxonomy" id="994334"/>
    <lineage>
        <taxon>Eukaryota</taxon>
        <taxon>Fungi</taxon>
        <taxon>Fungi incertae sedis</taxon>
        <taxon>Mucoromycota</taxon>
        <taxon>Mucoromycotina</taxon>
        <taxon>Endogonomycetes</taxon>
        <taxon>Endogonales</taxon>
        <taxon>Endogonaceae</taxon>
        <taxon>Jimgerdemannia</taxon>
    </lineage>
</organism>
<dbReference type="Proteomes" id="UP000274822">
    <property type="component" value="Unassembled WGS sequence"/>
</dbReference>
<protein>
    <submittedName>
        <fullName evidence="1">Uncharacterized protein</fullName>
    </submittedName>
</protein>
<name>A0A433QM37_9FUNG</name>